<dbReference type="Proteomes" id="UP000322144">
    <property type="component" value="Segment"/>
</dbReference>
<dbReference type="Pfam" id="PF20307">
    <property type="entry name" value="divDNAB"/>
    <property type="match status" value="1"/>
</dbReference>
<protein>
    <recommendedName>
        <fullName evidence="1">Divergent DnaB-like ATPase domain-containing protein</fullName>
    </recommendedName>
</protein>
<dbReference type="GeneID" id="77936890"/>
<evidence type="ECO:0000313" key="3">
    <source>
        <dbReference type="Proteomes" id="UP000322144"/>
    </source>
</evidence>
<reference evidence="2 3" key="1">
    <citation type="submission" date="2019-06" db="EMBL/GenBank/DDBJ databases">
        <title>A distant relative of Phikzvirus genus phages from a therapeutic phage collection.</title>
        <authorList>
            <person name="Hejnowicz M.S."/>
            <person name="Dabrowski K."/>
            <person name="Gawor J."/>
            <person name="Weber-Dabrowska B."/>
            <person name="Gromadka R."/>
            <person name="Lobocka M.B."/>
        </authorList>
    </citation>
    <scope>NUCLEOTIDE SEQUENCE [LARGE SCALE GENOMIC DNA]</scope>
</reference>
<dbReference type="InterPro" id="IPR046881">
    <property type="entry name" value="divDNAB"/>
</dbReference>
<accession>A0A5C1K7X5</accession>
<feature type="domain" description="Divergent DnaB-like ATPase" evidence="1">
    <location>
        <begin position="151"/>
        <end position="502"/>
    </location>
</feature>
<dbReference type="Gene3D" id="3.40.50.300">
    <property type="entry name" value="P-loop containing nucleotide triphosphate hydrolases"/>
    <property type="match status" value="1"/>
</dbReference>
<proteinExistence type="predicted"/>
<dbReference type="KEGG" id="vg:77936890"/>
<evidence type="ECO:0000313" key="2">
    <source>
        <dbReference type="EMBL" id="QEM41869.1"/>
    </source>
</evidence>
<dbReference type="InterPro" id="IPR027417">
    <property type="entry name" value="P-loop_NTPase"/>
</dbReference>
<organism evidence="2 3">
    <name type="scientific">Pseudomonas phage vB_PaeM_PS119XW</name>
    <dbReference type="NCBI Taxonomy" id="2601632"/>
    <lineage>
        <taxon>Viruses</taxon>
        <taxon>Duplodnaviria</taxon>
        <taxon>Heunggongvirae</taxon>
        <taxon>Uroviricota</taxon>
        <taxon>Caudoviricetes</taxon>
        <taxon>Chimalliviridae</taxon>
        <taxon>Pawinskivirus</taxon>
        <taxon>Pawinskivirus PS119XW</taxon>
    </lineage>
</organism>
<dbReference type="EMBL" id="MN103543">
    <property type="protein sequence ID" value="QEM41869.1"/>
    <property type="molecule type" value="Genomic_DNA"/>
</dbReference>
<evidence type="ECO:0000259" key="1">
    <source>
        <dbReference type="Pfam" id="PF20307"/>
    </source>
</evidence>
<dbReference type="RefSeq" id="YP_010660880.1">
    <property type="nucleotide sequence ID" value="NC_070882.1"/>
</dbReference>
<keyword evidence="3" id="KW-1185">Reference proteome</keyword>
<name>A0A5C1K7X5_9CAUD</name>
<sequence length="512" mass="58144">MSSPKQLLVSCVTLLCLEHRPDSPASPSTELIDKIVGSLEIKETTVDHDHGRQTFLELRKLVQDLNKKVKHEFPSIAEVLQSVQVSCREENYLYEAVLNGVNENFPDGMAIMHRINSYRRSLNEYINDETIKAIMKEYSTKLLFNRGGGNDIAGMINEMGAKLDPYVKARAESRHPAEMGCLDFDNPEGVEEFFEAVQTTLSADGAFKLGWKGFNRVLGSLGAFRRGEFITTAALQHNFKSYLVMLLFVHVALFNKPWMRDKSKKPLLLFATLENEISDNLLTIYKYIRENETGEEVIVKDIDKREAAAYVCARLEENGFKVKMVRFNPTEFTIGGFTNYLDGLQGQGYEIQFLVVDYLNMLPKTGLDAKVAGDDIRLLFRRMRNYTTPRGITFISPHQLGSDALQLMRENTEDFVKVVANKGYYDGCRRLGQEPDLELFHHIIRHKGKAYLAIQRGKHRNTVTAEEDQYVLLPFSNIGTIPWDIDKEEDYSLKVVPGSVIGGDLDSDAWSI</sequence>